<reference evidence="2 3" key="1">
    <citation type="submission" date="2016-12" db="EMBL/GenBank/DDBJ databases">
        <title>The new phylogeny of genus Mycobacterium.</title>
        <authorList>
            <person name="Tortoli E."/>
            <person name="Trovato A."/>
            <person name="Cirillo D.M."/>
        </authorList>
    </citation>
    <scope>NUCLEOTIDE SEQUENCE [LARGE SCALE GENOMIC DNA]</scope>
    <source>
        <strain evidence="2 3">CCUG 66554</strain>
    </source>
</reference>
<organism evidence="2 3">
    <name type="scientific">Mycobacteroides saopaulense</name>
    <dbReference type="NCBI Taxonomy" id="1578165"/>
    <lineage>
        <taxon>Bacteria</taxon>
        <taxon>Bacillati</taxon>
        <taxon>Actinomycetota</taxon>
        <taxon>Actinomycetes</taxon>
        <taxon>Mycobacteriales</taxon>
        <taxon>Mycobacteriaceae</taxon>
        <taxon>Mycobacteroides</taxon>
    </lineage>
</organism>
<name>A0A1X0JDU2_9MYCO</name>
<proteinExistence type="predicted"/>
<sequence>MWRHGHRVGQRRSRSQGAERGEQRHDGADSLTYCHVNASFPLADVNGGDPVPEFGSYCSAVDYRSQL</sequence>
<evidence type="ECO:0000313" key="2">
    <source>
        <dbReference type="EMBL" id="ORB61018.1"/>
    </source>
</evidence>
<comment type="caution">
    <text evidence="2">The sequence shown here is derived from an EMBL/GenBank/DDBJ whole genome shotgun (WGS) entry which is preliminary data.</text>
</comment>
<dbReference type="AlphaFoldDB" id="A0A1X0JDU2"/>
<accession>A0A1X0JDU2</accession>
<evidence type="ECO:0000313" key="3">
    <source>
        <dbReference type="Proteomes" id="UP000192434"/>
    </source>
</evidence>
<gene>
    <name evidence="2" type="ORF">BST43_01310</name>
</gene>
<evidence type="ECO:0000256" key="1">
    <source>
        <dbReference type="SAM" id="MobiDB-lite"/>
    </source>
</evidence>
<protein>
    <submittedName>
        <fullName evidence="2">Uncharacterized protein</fullName>
    </submittedName>
</protein>
<feature type="compositionally biased region" description="Basic and acidic residues" evidence="1">
    <location>
        <begin position="17"/>
        <end position="28"/>
    </location>
</feature>
<dbReference type="Proteomes" id="UP000192434">
    <property type="component" value="Unassembled WGS sequence"/>
</dbReference>
<dbReference type="EMBL" id="MVII01000001">
    <property type="protein sequence ID" value="ORB61018.1"/>
    <property type="molecule type" value="Genomic_DNA"/>
</dbReference>
<feature type="compositionally biased region" description="Basic residues" evidence="1">
    <location>
        <begin position="1"/>
        <end position="14"/>
    </location>
</feature>
<feature type="region of interest" description="Disordered" evidence="1">
    <location>
        <begin position="1"/>
        <end position="28"/>
    </location>
</feature>